<dbReference type="PROSITE" id="PS50943">
    <property type="entry name" value="HTH_CROC1"/>
    <property type="match status" value="1"/>
</dbReference>
<dbReference type="SUPFAM" id="SSF47413">
    <property type="entry name" value="lambda repressor-like DNA-binding domains"/>
    <property type="match status" value="1"/>
</dbReference>
<dbReference type="Proteomes" id="UP001156905">
    <property type="component" value="Unassembled WGS sequence"/>
</dbReference>
<dbReference type="InterPro" id="IPR001387">
    <property type="entry name" value="Cro/C1-type_HTH"/>
</dbReference>
<dbReference type="Pfam" id="PF13560">
    <property type="entry name" value="HTH_31"/>
    <property type="match status" value="1"/>
</dbReference>
<name>A0ABQ6B1Q9_9BRAD</name>
<evidence type="ECO:0000313" key="3">
    <source>
        <dbReference type="Proteomes" id="UP001156905"/>
    </source>
</evidence>
<sequence>MGAAEDSASEMQRSFSENLRLACSYAPSVSEVCRRLDINRTQFNRYLRAAARPSPNILNRLCDYFGVEATEFHLPPPQFARIIALKRHTSKPRPPYADAIDKLRAASLPTLRGYVGYYYVYYYSMSSPGMILRGLMHLFTHDNEVYYRRIEHFSNQERTDAAFKCRYSGAALFLEDRIFLIDSETLTSNEITQTILFPSRRNKIARLTGLIMGVSSGNQRRIACSRVLLEWLGAEIDIRPALANCGLFAPDAPSIPRSIRDMIDNTMPPGAPLFYPVDA</sequence>
<organism evidence="2 3">
    <name type="scientific">Bradyrhizobium iriomotense</name>
    <dbReference type="NCBI Taxonomy" id="441950"/>
    <lineage>
        <taxon>Bacteria</taxon>
        <taxon>Pseudomonadati</taxon>
        <taxon>Pseudomonadota</taxon>
        <taxon>Alphaproteobacteria</taxon>
        <taxon>Hyphomicrobiales</taxon>
        <taxon>Nitrobacteraceae</taxon>
        <taxon>Bradyrhizobium</taxon>
    </lineage>
</organism>
<accession>A0ABQ6B1Q9</accession>
<proteinExistence type="predicted"/>
<dbReference type="Gene3D" id="1.10.260.40">
    <property type="entry name" value="lambda repressor-like DNA-binding domains"/>
    <property type="match status" value="1"/>
</dbReference>
<protein>
    <submittedName>
        <fullName evidence="2">Transcriptional regulator</fullName>
    </submittedName>
</protein>
<evidence type="ECO:0000259" key="1">
    <source>
        <dbReference type="PROSITE" id="PS50943"/>
    </source>
</evidence>
<dbReference type="EMBL" id="BSOW01000014">
    <property type="protein sequence ID" value="GLR87334.1"/>
    <property type="molecule type" value="Genomic_DNA"/>
</dbReference>
<reference evidence="3" key="1">
    <citation type="journal article" date="2019" name="Int. J. Syst. Evol. Microbiol.">
        <title>The Global Catalogue of Microorganisms (GCM) 10K type strain sequencing project: providing services to taxonomists for standard genome sequencing and annotation.</title>
        <authorList>
            <consortium name="The Broad Institute Genomics Platform"/>
            <consortium name="The Broad Institute Genome Sequencing Center for Infectious Disease"/>
            <person name="Wu L."/>
            <person name="Ma J."/>
        </authorList>
    </citation>
    <scope>NUCLEOTIDE SEQUENCE [LARGE SCALE GENOMIC DNA]</scope>
    <source>
        <strain evidence="3">NBRC 102520</strain>
    </source>
</reference>
<evidence type="ECO:0000313" key="2">
    <source>
        <dbReference type="EMBL" id="GLR87334.1"/>
    </source>
</evidence>
<dbReference type="InterPro" id="IPR010982">
    <property type="entry name" value="Lambda_DNA-bd_dom_sf"/>
</dbReference>
<feature type="domain" description="HTH cro/C1-type" evidence="1">
    <location>
        <begin position="28"/>
        <end position="72"/>
    </location>
</feature>
<dbReference type="CDD" id="cd00093">
    <property type="entry name" value="HTH_XRE"/>
    <property type="match status" value="1"/>
</dbReference>
<gene>
    <name evidence="2" type="ORF">GCM10007857_40450</name>
</gene>
<comment type="caution">
    <text evidence="2">The sequence shown here is derived from an EMBL/GenBank/DDBJ whole genome shotgun (WGS) entry which is preliminary data.</text>
</comment>
<keyword evidence="3" id="KW-1185">Reference proteome</keyword>